<keyword evidence="11" id="KW-1185">Reference proteome</keyword>
<dbReference type="FunFam" id="1.20.1250.20:FF:000078">
    <property type="entry name" value="MFS maltose transporter, putative"/>
    <property type="match status" value="1"/>
</dbReference>
<keyword evidence="6 8" id="KW-0472">Membrane</keyword>
<evidence type="ECO:0000256" key="6">
    <source>
        <dbReference type="ARBA" id="ARBA00023136"/>
    </source>
</evidence>
<dbReference type="GO" id="GO:0016020">
    <property type="term" value="C:membrane"/>
    <property type="evidence" value="ECO:0007669"/>
    <property type="project" value="UniProtKB-SubCell"/>
</dbReference>
<dbReference type="EMBL" id="KV875099">
    <property type="protein sequence ID" value="OIW27649.1"/>
    <property type="molecule type" value="Genomic_DNA"/>
</dbReference>
<evidence type="ECO:0000313" key="10">
    <source>
        <dbReference type="EMBL" id="OIW27649.1"/>
    </source>
</evidence>
<evidence type="ECO:0000256" key="5">
    <source>
        <dbReference type="ARBA" id="ARBA00022989"/>
    </source>
</evidence>
<name>A0A1J7J2V4_9PEZI</name>
<feature type="transmembrane region" description="Helical" evidence="8">
    <location>
        <begin position="406"/>
        <end position="429"/>
    </location>
</feature>
<evidence type="ECO:0000259" key="9">
    <source>
        <dbReference type="PROSITE" id="PS50850"/>
    </source>
</evidence>
<dbReference type="Proteomes" id="UP000182658">
    <property type="component" value="Unassembled WGS sequence"/>
</dbReference>
<reference evidence="10 11" key="1">
    <citation type="submission" date="2016-10" db="EMBL/GenBank/DDBJ databases">
        <title>Draft genome sequence of Coniochaeta ligniaria NRRL30616, a lignocellulolytic fungus for bioabatement of inhibitors in plant biomass hydrolysates.</title>
        <authorList>
            <consortium name="DOE Joint Genome Institute"/>
            <person name="Jimenez D.J."/>
            <person name="Hector R.E."/>
            <person name="Riley R."/>
            <person name="Sun H."/>
            <person name="Grigoriev I.V."/>
            <person name="Van Elsas J.D."/>
            <person name="Nichols N.N."/>
        </authorList>
    </citation>
    <scope>NUCLEOTIDE SEQUENCE [LARGE SCALE GENOMIC DNA]</scope>
    <source>
        <strain evidence="10 11">NRRL 30616</strain>
    </source>
</reference>
<protein>
    <submittedName>
        <fullName evidence="10">General substrate transporter</fullName>
    </submittedName>
</protein>
<feature type="transmembrane region" description="Helical" evidence="8">
    <location>
        <begin position="441"/>
        <end position="459"/>
    </location>
</feature>
<dbReference type="InParanoid" id="A0A1J7J2V4"/>
<keyword evidence="5 8" id="KW-1133">Transmembrane helix</keyword>
<dbReference type="InterPro" id="IPR003663">
    <property type="entry name" value="Sugar/inositol_transpt"/>
</dbReference>
<feature type="transmembrane region" description="Helical" evidence="8">
    <location>
        <begin position="156"/>
        <end position="178"/>
    </location>
</feature>
<dbReference type="InterPro" id="IPR005828">
    <property type="entry name" value="MFS_sugar_transport-like"/>
</dbReference>
<dbReference type="PROSITE" id="PS50850">
    <property type="entry name" value="MFS"/>
    <property type="match status" value="1"/>
</dbReference>
<keyword evidence="4 8" id="KW-0812">Transmembrane</keyword>
<feature type="transmembrane region" description="Helical" evidence="8">
    <location>
        <begin position="190"/>
        <end position="209"/>
    </location>
</feature>
<dbReference type="STRING" id="1408157.A0A1J7J2V4"/>
<comment type="subcellular location">
    <subcellularLocation>
        <location evidence="1">Membrane</location>
        <topology evidence="1">Multi-pass membrane protein</topology>
    </subcellularLocation>
</comment>
<gene>
    <name evidence="10" type="ORF">CONLIGDRAFT_579808</name>
</gene>
<dbReference type="GO" id="GO:0005351">
    <property type="term" value="F:carbohydrate:proton symporter activity"/>
    <property type="evidence" value="ECO:0007669"/>
    <property type="project" value="TreeGrafter"/>
</dbReference>
<proteinExistence type="inferred from homology"/>
<feature type="transmembrane region" description="Helical" evidence="8">
    <location>
        <begin position="124"/>
        <end position="144"/>
    </location>
</feature>
<dbReference type="PANTHER" id="PTHR48022:SF77">
    <property type="entry name" value="MAJOR FACILITATOR SUPERFAMILY (MFS) PROFILE DOMAIN-CONTAINING PROTEIN"/>
    <property type="match status" value="1"/>
</dbReference>
<feature type="domain" description="Major facilitator superfamily (MFS) profile" evidence="9">
    <location>
        <begin position="21"/>
        <end position="463"/>
    </location>
</feature>
<organism evidence="10 11">
    <name type="scientific">Coniochaeta ligniaria NRRL 30616</name>
    <dbReference type="NCBI Taxonomy" id="1408157"/>
    <lineage>
        <taxon>Eukaryota</taxon>
        <taxon>Fungi</taxon>
        <taxon>Dikarya</taxon>
        <taxon>Ascomycota</taxon>
        <taxon>Pezizomycotina</taxon>
        <taxon>Sordariomycetes</taxon>
        <taxon>Sordariomycetidae</taxon>
        <taxon>Coniochaetales</taxon>
        <taxon>Coniochaetaceae</taxon>
        <taxon>Coniochaeta</taxon>
    </lineage>
</organism>
<dbReference type="Gene3D" id="1.20.1250.20">
    <property type="entry name" value="MFS general substrate transporter like domains"/>
    <property type="match status" value="1"/>
</dbReference>
<sequence length="518" mass="57163">MAPNMSLFERLKHFNGMLIFLMIYMAMCAFNFGYDVGTFGGVQAMNSFGKKFGEYNAKSGRWALPAWESSVMTATPFIGKAIGCMCCGWIAEKYGRRAAILTLCVVSLVGVVLQTAAVHVAMFTIGRIVTFGMTGMAIVVVPIYQAETAPHVLRGMFASTIQLMIVLGQLVATCVTYGTKNIDSDVGWRIPIALQLVMPTAIFLLLPFLPESPRWLLSQDRHEDAKKNLRKLRNKASEEEIQTEVDTLLFAHVNEHKGTWSEVFDRENRVRTAVAVLAMFGQQITGQAFPSQYGVIFYQSQGFGDRSFLFNIVASVLSLGAIIFTWVFIDGVGRRPLLMIGGSVMAASLLILGATSSIDQSRLNTSEKNLMVTSLMCFQFFYNLSWAPGSYVVVSEAAALRVKEKTNLLACVISVLTTFVTSFTIPYLINEQYANLGGKVGYIYGVINILAVVMVYIFIPELKGRTLEEVDQLFASGAPLRKFSKIETTSAEEMYEQQAGLKRRSVASEKGVSEVEVV</sequence>
<keyword evidence="3 7" id="KW-0813">Transport</keyword>
<evidence type="ECO:0000256" key="8">
    <source>
        <dbReference type="SAM" id="Phobius"/>
    </source>
</evidence>
<evidence type="ECO:0000256" key="2">
    <source>
        <dbReference type="ARBA" id="ARBA00010992"/>
    </source>
</evidence>
<dbReference type="InterPro" id="IPR050360">
    <property type="entry name" value="MFS_Sugar_Transporters"/>
</dbReference>
<dbReference type="PANTHER" id="PTHR48022">
    <property type="entry name" value="PLASTIDIC GLUCOSE TRANSPORTER 4"/>
    <property type="match status" value="1"/>
</dbReference>
<dbReference type="OrthoDB" id="6612291at2759"/>
<evidence type="ECO:0000256" key="7">
    <source>
        <dbReference type="RuleBase" id="RU003346"/>
    </source>
</evidence>
<dbReference type="SUPFAM" id="SSF103473">
    <property type="entry name" value="MFS general substrate transporter"/>
    <property type="match status" value="1"/>
</dbReference>
<evidence type="ECO:0000256" key="4">
    <source>
        <dbReference type="ARBA" id="ARBA00022692"/>
    </source>
</evidence>
<comment type="similarity">
    <text evidence="2 7">Belongs to the major facilitator superfamily. Sugar transporter (TC 2.A.1.1) family.</text>
</comment>
<dbReference type="InterPro" id="IPR036259">
    <property type="entry name" value="MFS_trans_sf"/>
</dbReference>
<feature type="transmembrane region" description="Helical" evidence="8">
    <location>
        <begin position="336"/>
        <end position="358"/>
    </location>
</feature>
<evidence type="ECO:0000313" key="11">
    <source>
        <dbReference type="Proteomes" id="UP000182658"/>
    </source>
</evidence>
<evidence type="ECO:0000256" key="3">
    <source>
        <dbReference type="ARBA" id="ARBA00022448"/>
    </source>
</evidence>
<dbReference type="AlphaFoldDB" id="A0A1J7J2V4"/>
<feature type="transmembrane region" description="Helical" evidence="8">
    <location>
        <begin position="98"/>
        <end position="118"/>
    </location>
</feature>
<dbReference type="Pfam" id="PF00083">
    <property type="entry name" value="Sugar_tr"/>
    <property type="match status" value="1"/>
</dbReference>
<evidence type="ECO:0000256" key="1">
    <source>
        <dbReference type="ARBA" id="ARBA00004141"/>
    </source>
</evidence>
<dbReference type="PRINTS" id="PR00171">
    <property type="entry name" value="SUGRTRNSPORT"/>
</dbReference>
<dbReference type="InterPro" id="IPR020846">
    <property type="entry name" value="MFS_dom"/>
</dbReference>
<feature type="transmembrane region" description="Helical" evidence="8">
    <location>
        <begin position="370"/>
        <end position="394"/>
    </location>
</feature>
<dbReference type="NCBIfam" id="TIGR00879">
    <property type="entry name" value="SP"/>
    <property type="match status" value="1"/>
</dbReference>
<feature type="transmembrane region" description="Helical" evidence="8">
    <location>
        <begin position="14"/>
        <end position="34"/>
    </location>
</feature>
<feature type="transmembrane region" description="Helical" evidence="8">
    <location>
        <begin position="309"/>
        <end position="329"/>
    </location>
</feature>
<accession>A0A1J7J2V4</accession>